<organism evidence="2 3">
    <name type="scientific">Prevotella brunnea</name>
    <dbReference type="NCBI Taxonomy" id="2508867"/>
    <lineage>
        <taxon>Bacteria</taxon>
        <taxon>Pseudomonadati</taxon>
        <taxon>Bacteroidota</taxon>
        <taxon>Bacteroidia</taxon>
        <taxon>Bacteroidales</taxon>
        <taxon>Prevotellaceae</taxon>
        <taxon>Prevotella</taxon>
    </lineage>
</organism>
<dbReference type="Pfam" id="PF18174">
    <property type="entry name" value="HU-CCDC81_bac_1"/>
    <property type="match status" value="1"/>
</dbReference>
<name>A0A5C8GKG0_9BACT</name>
<dbReference type="InterPro" id="IPR041268">
    <property type="entry name" value="HU-CCDC81_bac_2"/>
</dbReference>
<dbReference type="Pfam" id="PF05036">
    <property type="entry name" value="SPOR"/>
    <property type="match status" value="1"/>
</dbReference>
<gene>
    <name evidence="2" type="ORF">ETF27_04720</name>
</gene>
<dbReference type="SUPFAM" id="SSF110997">
    <property type="entry name" value="Sporulation related repeat"/>
    <property type="match status" value="1"/>
</dbReference>
<evidence type="ECO:0000313" key="3">
    <source>
        <dbReference type="Proteomes" id="UP000321612"/>
    </source>
</evidence>
<dbReference type="RefSeq" id="WP_130829034.1">
    <property type="nucleotide sequence ID" value="NZ_SDIK01000031.1"/>
</dbReference>
<protein>
    <submittedName>
        <fullName evidence="2">SPOR domain-containing protein</fullName>
    </submittedName>
</protein>
<dbReference type="InterPro" id="IPR036680">
    <property type="entry name" value="SPOR-like_sf"/>
</dbReference>
<proteinExistence type="predicted"/>
<dbReference type="InterPro" id="IPR040495">
    <property type="entry name" value="HU-CCDC81_bac_1"/>
</dbReference>
<dbReference type="Gene3D" id="3.30.70.1070">
    <property type="entry name" value="Sporulation related repeat"/>
    <property type="match status" value="1"/>
</dbReference>
<dbReference type="OrthoDB" id="653949at2"/>
<dbReference type="Proteomes" id="UP000321612">
    <property type="component" value="Unassembled WGS sequence"/>
</dbReference>
<dbReference type="AlphaFoldDB" id="A0A5C8GKG0"/>
<dbReference type="GO" id="GO:0042834">
    <property type="term" value="F:peptidoglycan binding"/>
    <property type="evidence" value="ECO:0007669"/>
    <property type="project" value="InterPro"/>
</dbReference>
<dbReference type="EMBL" id="SDIK01000031">
    <property type="protein sequence ID" value="TXJ62409.1"/>
    <property type="molecule type" value="Genomic_DNA"/>
</dbReference>
<comment type="caution">
    <text evidence="2">The sequence shown here is derived from an EMBL/GenBank/DDBJ whole genome shotgun (WGS) entry which is preliminary data.</text>
</comment>
<reference evidence="3" key="1">
    <citation type="submission" date="2019-05" db="EMBL/GenBank/DDBJ databases">
        <title>Prevotella brunnea sp. nov., isolated from a wound of a patient.</title>
        <authorList>
            <person name="Buhl M."/>
        </authorList>
    </citation>
    <scope>NUCLEOTIDE SEQUENCE [LARGE SCALE GENOMIC DNA]</scope>
    <source>
        <strain evidence="3">A2672</strain>
    </source>
</reference>
<keyword evidence="3" id="KW-1185">Reference proteome</keyword>
<accession>A0A5C8GKG0</accession>
<dbReference type="PROSITE" id="PS51724">
    <property type="entry name" value="SPOR"/>
    <property type="match status" value="1"/>
</dbReference>
<evidence type="ECO:0000259" key="1">
    <source>
        <dbReference type="PROSITE" id="PS51724"/>
    </source>
</evidence>
<dbReference type="InterPro" id="IPR007730">
    <property type="entry name" value="SPOR-like_dom"/>
</dbReference>
<dbReference type="Pfam" id="PF18175">
    <property type="entry name" value="HU-CCDC81_bac_2"/>
    <property type="match status" value="1"/>
</dbReference>
<sequence length="327" mass="36579">MIRIDRHIEVLLLENDCVIVPGLGGFVAHEVEARYDADDALFLPPGRTIGFNPALKLNDSLLAQSIADTYDMGYPEAVRVMDKEVENILTTIEEKGTYELFDLGELSKNGDGKLVFEPIDGGILAPEYYGFGSYEMNRNLREMGNHNQAHPEECVAKPKFIYVETVEGTNDRRLSISMKALRDASLAVVVLTFVFIAGFTSQQKRAGNVQEPLKSGVLYNVIDESKPQISPTPMIKAKTRKTEQAKTDQAKHHWAIVLASHVTEKNALSFVEKLHKDGYTHSYVHHGRQSIKVLYGSFHSAQAAREELNSLRSKAAFSQSWILEVKE</sequence>
<feature type="domain" description="SPOR" evidence="1">
    <location>
        <begin position="248"/>
        <end position="324"/>
    </location>
</feature>
<evidence type="ECO:0000313" key="2">
    <source>
        <dbReference type="EMBL" id="TXJ62409.1"/>
    </source>
</evidence>